<feature type="domain" description="OCP N-terminal" evidence="2">
    <location>
        <begin position="1"/>
        <end position="101"/>
    </location>
</feature>
<evidence type="ECO:0000313" key="3">
    <source>
        <dbReference type="EMBL" id="GET43450.1"/>
    </source>
</evidence>
<dbReference type="EMBL" id="BLAY01000223">
    <property type="protein sequence ID" value="GET43450.1"/>
    <property type="molecule type" value="Genomic_DNA"/>
</dbReference>
<protein>
    <recommendedName>
        <fullName evidence="2">OCP N-terminal domain-containing protein</fullName>
    </recommendedName>
</protein>
<dbReference type="GO" id="GO:0016037">
    <property type="term" value="P:light absorption"/>
    <property type="evidence" value="ECO:0007669"/>
    <property type="project" value="UniProtKB-UniRule"/>
</dbReference>
<sequence length="113" mass="12587">MGDFYQLSHEEQLAVMRQIVNGEDSEYSRAYGALKENNQLMVWFAWAQGMGDTVVDMPQGYKATQPIKDALSQIEGLDFDEQISVLRTVASNMGYTDIQPISSQAEMGKTASL</sequence>
<dbReference type="GO" id="GO:0031404">
    <property type="term" value="F:chloride ion binding"/>
    <property type="evidence" value="ECO:0007669"/>
    <property type="project" value="InterPro"/>
</dbReference>
<keyword evidence="1" id="KW-0793">Thylakoid</keyword>
<gene>
    <name evidence="3" type="ORF">MiSe_82740</name>
</gene>
<evidence type="ECO:0000259" key="2">
    <source>
        <dbReference type="PROSITE" id="PS51773"/>
    </source>
</evidence>
<accession>A0AAV3XSK3</accession>
<keyword evidence="4" id="KW-1185">Reference proteome</keyword>
<dbReference type="SUPFAM" id="SSF81930">
    <property type="entry name" value="Orange carotenoid protein, N-terminal domain"/>
    <property type="match status" value="1"/>
</dbReference>
<dbReference type="Proteomes" id="UP001050975">
    <property type="component" value="Unassembled WGS sequence"/>
</dbReference>
<evidence type="ECO:0000256" key="1">
    <source>
        <dbReference type="PROSITE-ProRule" id="PRU01109"/>
    </source>
</evidence>
<dbReference type="Gene3D" id="1.10.2090.10">
    <property type="entry name" value="Orange carotenoid-binding protein, N-terminal domain"/>
    <property type="match status" value="1"/>
</dbReference>
<reference evidence="3" key="1">
    <citation type="submission" date="2019-10" db="EMBL/GenBank/DDBJ databases">
        <title>Draft genome sequece of Microseira wollei NIES-4236.</title>
        <authorList>
            <person name="Yamaguchi H."/>
            <person name="Suzuki S."/>
            <person name="Kawachi M."/>
        </authorList>
    </citation>
    <scope>NUCLEOTIDE SEQUENCE</scope>
    <source>
        <strain evidence="3">NIES-4236</strain>
    </source>
</reference>
<keyword evidence="1" id="KW-0472">Membrane</keyword>
<dbReference type="GO" id="GO:0030089">
    <property type="term" value="C:phycobilisome"/>
    <property type="evidence" value="ECO:0007669"/>
    <property type="project" value="UniProtKB-UniRule"/>
</dbReference>
<dbReference type="InterPro" id="IPR015233">
    <property type="entry name" value="Orange_carotenoid-bd_N"/>
</dbReference>
<dbReference type="InterPro" id="IPR036917">
    <property type="entry name" value="Orange_carotenoid-bd_N_sf"/>
</dbReference>
<keyword evidence="1" id="KW-0157">Chromophore</keyword>
<dbReference type="PROSITE" id="PS51773">
    <property type="entry name" value="OCP_N"/>
    <property type="match status" value="1"/>
</dbReference>
<comment type="similarity">
    <text evidence="1">Belongs to the orange carotenoid-binding protein family.</text>
</comment>
<evidence type="ECO:0000313" key="4">
    <source>
        <dbReference type="Proteomes" id="UP001050975"/>
    </source>
</evidence>
<keyword evidence="1" id="KW-0605">Phycobilisome</keyword>
<dbReference type="Pfam" id="PF09150">
    <property type="entry name" value="Carot_N"/>
    <property type="match status" value="1"/>
</dbReference>
<name>A0AAV3XSK3_9CYAN</name>
<keyword evidence="1" id="KW-0042">Antenna complex</keyword>
<proteinExistence type="inferred from homology"/>
<organism evidence="3 4">
    <name type="scientific">Microseira wollei NIES-4236</name>
    <dbReference type="NCBI Taxonomy" id="2530354"/>
    <lineage>
        <taxon>Bacteria</taxon>
        <taxon>Bacillati</taxon>
        <taxon>Cyanobacteriota</taxon>
        <taxon>Cyanophyceae</taxon>
        <taxon>Oscillatoriophycideae</taxon>
        <taxon>Aerosakkonematales</taxon>
        <taxon>Aerosakkonemataceae</taxon>
        <taxon>Microseira</taxon>
    </lineage>
</organism>
<dbReference type="AlphaFoldDB" id="A0AAV3XSK3"/>
<comment type="caution">
    <text evidence="3">The sequence shown here is derived from an EMBL/GenBank/DDBJ whole genome shotgun (WGS) entry which is preliminary data.</text>
</comment>